<gene>
    <name evidence="3" type="ORF">J5X75_05905</name>
</gene>
<name>A0ABS3UE43_9ACTN</name>
<protein>
    <submittedName>
        <fullName evidence="3">Uncharacterized protein</fullName>
    </submittedName>
</protein>
<feature type="compositionally biased region" description="Low complexity" evidence="1">
    <location>
        <begin position="197"/>
        <end position="236"/>
    </location>
</feature>
<sequence length="248" mass="25667">MRWFPVIVMAALALPGPAHAKVTFDFATNTGFVDAEDVRQAFDWDAATLRARAKGLEFEHVKLVQDVYAVVCARAGARPVRAVHTAQDAKEFLTVTVVRAAGTRKITGFRIVKAYAGISGTTVPPTPGTPCPEPKPDDQVRTSRLVSTTVTTTLVAKSGPDRVELYQIRTGPPVPAAAQPALATVQAALSTAQAAQSTAQAAPSAAQPALSTAQPALSTAQPAQSAAPPVPAAAVSRPDQASAVSRTA</sequence>
<organism evidence="3 4">
    <name type="scientific">Actinoplanes flavus</name>
    <dbReference type="NCBI Taxonomy" id="2820290"/>
    <lineage>
        <taxon>Bacteria</taxon>
        <taxon>Bacillati</taxon>
        <taxon>Actinomycetota</taxon>
        <taxon>Actinomycetes</taxon>
        <taxon>Micromonosporales</taxon>
        <taxon>Micromonosporaceae</taxon>
        <taxon>Actinoplanes</taxon>
    </lineage>
</organism>
<accession>A0ABS3UE43</accession>
<feature type="signal peptide" evidence="2">
    <location>
        <begin position="1"/>
        <end position="20"/>
    </location>
</feature>
<feature type="region of interest" description="Disordered" evidence="1">
    <location>
        <begin position="197"/>
        <end position="248"/>
    </location>
</feature>
<dbReference type="RefSeq" id="WP_208466267.1">
    <property type="nucleotide sequence ID" value="NZ_JAGFNS010000003.1"/>
</dbReference>
<proteinExistence type="predicted"/>
<comment type="caution">
    <text evidence="3">The sequence shown here is derived from an EMBL/GenBank/DDBJ whole genome shotgun (WGS) entry which is preliminary data.</text>
</comment>
<evidence type="ECO:0000313" key="4">
    <source>
        <dbReference type="Proteomes" id="UP000679690"/>
    </source>
</evidence>
<evidence type="ECO:0000313" key="3">
    <source>
        <dbReference type="EMBL" id="MBO3737047.1"/>
    </source>
</evidence>
<dbReference type="EMBL" id="JAGFNS010000003">
    <property type="protein sequence ID" value="MBO3737047.1"/>
    <property type="molecule type" value="Genomic_DNA"/>
</dbReference>
<evidence type="ECO:0000256" key="1">
    <source>
        <dbReference type="SAM" id="MobiDB-lite"/>
    </source>
</evidence>
<keyword evidence="2" id="KW-0732">Signal</keyword>
<keyword evidence="4" id="KW-1185">Reference proteome</keyword>
<dbReference type="Proteomes" id="UP000679690">
    <property type="component" value="Unassembled WGS sequence"/>
</dbReference>
<reference evidence="3 4" key="1">
    <citation type="submission" date="2021-03" db="EMBL/GenBank/DDBJ databases">
        <title>Actinoplanes flavus sp. nov., a novel actinomycete isolated from Coconut Palm rhizosphere soil.</title>
        <authorList>
            <person name="Luo X."/>
        </authorList>
    </citation>
    <scope>NUCLEOTIDE SEQUENCE [LARGE SCALE GENOMIC DNA]</scope>
    <source>
        <strain evidence="3 4">NEAU-H7</strain>
    </source>
</reference>
<feature type="chain" id="PRO_5045443117" evidence="2">
    <location>
        <begin position="21"/>
        <end position="248"/>
    </location>
</feature>
<evidence type="ECO:0000256" key="2">
    <source>
        <dbReference type="SAM" id="SignalP"/>
    </source>
</evidence>